<gene>
    <name evidence="1" type="ORF">Pmani_008529</name>
</gene>
<sequence length="89" mass="10386">MVDGRMDDDDDVERDGGEGWWRWMVEIGVERDGGDWVEMDGGDWVERDGGDWVERDGEDWVERDGGDWVVKDGRNRILGGRGRMDGWRR</sequence>
<comment type="caution">
    <text evidence="1">The sequence shown here is derived from an EMBL/GenBank/DDBJ whole genome shotgun (WGS) entry which is preliminary data.</text>
</comment>
<organism evidence="1 2">
    <name type="scientific">Petrolisthes manimaculis</name>
    <dbReference type="NCBI Taxonomy" id="1843537"/>
    <lineage>
        <taxon>Eukaryota</taxon>
        <taxon>Metazoa</taxon>
        <taxon>Ecdysozoa</taxon>
        <taxon>Arthropoda</taxon>
        <taxon>Crustacea</taxon>
        <taxon>Multicrustacea</taxon>
        <taxon>Malacostraca</taxon>
        <taxon>Eumalacostraca</taxon>
        <taxon>Eucarida</taxon>
        <taxon>Decapoda</taxon>
        <taxon>Pleocyemata</taxon>
        <taxon>Anomura</taxon>
        <taxon>Galatheoidea</taxon>
        <taxon>Porcellanidae</taxon>
        <taxon>Petrolisthes</taxon>
    </lineage>
</organism>
<dbReference type="AlphaFoldDB" id="A0AAE1Q649"/>
<proteinExistence type="predicted"/>
<reference evidence="1" key="1">
    <citation type="submission" date="2023-11" db="EMBL/GenBank/DDBJ databases">
        <title>Genome assemblies of two species of porcelain crab, Petrolisthes cinctipes and Petrolisthes manimaculis (Anomura: Porcellanidae).</title>
        <authorList>
            <person name="Angst P."/>
        </authorList>
    </citation>
    <scope>NUCLEOTIDE SEQUENCE</scope>
    <source>
        <strain evidence="1">PB745_02</strain>
        <tissue evidence="1">Gill</tissue>
    </source>
</reference>
<dbReference type="Proteomes" id="UP001292094">
    <property type="component" value="Unassembled WGS sequence"/>
</dbReference>
<evidence type="ECO:0000313" key="2">
    <source>
        <dbReference type="Proteomes" id="UP001292094"/>
    </source>
</evidence>
<keyword evidence="2" id="KW-1185">Reference proteome</keyword>
<evidence type="ECO:0000313" key="1">
    <source>
        <dbReference type="EMBL" id="KAK4320626.1"/>
    </source>
</evidence>
<name>A0AAE1Q649_9EUCA</name>
<accession>A0AAE1Q649</accession>
<protein>
    <submittedName>
        <fullName evidence="1">Uncharacterized protein</fullName>
    </submittedName>
</protein>
<dbReference type="EMBL" id="JAWZYT010000652">
    <property type="protein sequence ID" value="KAK4320626.1"/>
    <property type="molecule type" value="Genomic_DNA"/>
</dbReference>